<dbReference type="BioCyc" id="FSP457404-HMP:GTSQ-711-MONOMER"/>
<dbReference type="HOGENOM" id="CLU_2843554_0_0_0"/>
<evidence type="ECO:0000313" key="2">
    <source>
        <dbReference type="Proteomes" id="UP000003233"/>
    </source>
</evidence>
<gene>
    <name evidence="1" type="ORF">HMPREF0402_00709</name>
</gene>
<keyword evidence="2" id="KW-1185">Reference proteome</keyword>
<dbReference type="EMBL" id="AGWJ02000002">
    <property type="protein sequence ID" value="EHO83691.1"/>
    <property type="molecule type" value="Genomic_DNA"/>
</dbReference>
<dbReference type="Proteomes" id="UP000003233">
    <property type="component" value="Unassembled WGS sequence"/>
</dbReference>
<proteinExistence type="predicted"/>
<dbReference type="PATRIC" id="fig|457404.5.peg.553"/>
<comment type="caution">
    <text evidence="1">The sequence shown here is derived from an EMBL/GenBank/DDBJ whole genome shotgun (WGS) entry which is preliminary data.</text>
</comment>
<sequence length="79" mass="9215">MTKDQEELIITKINIQAITVGLIDTIETLGIEERCSNYNMTWKDTKNLFLKESVAGRINNPVYWESVENFSKIIKEYTK</sequence>
<accession>H1PQL6</accession>
<protein>
    <submittedName>
        <fullName evidence="1">Uncharacterized protein</fullName>
    </submittedName>
</protein>
<organism evidence="1 2">
    <name type="scientific">Fusobacterium ulcerans 12-1B</name>
    <dbReference type="NCBI Taxonomy" id="457404"/>
    <lineage>
        <taxon>Bacteria</taxon>
        <taxon>Fusobacteriati</taxon>
        <taxon>Fusobacteriota</taxon>
        <taxon>Fusobacteriia</taxon>
        <taxon>Fusobacteriales</taxon>
        <taxon>Fusobacteriaceae</taxon>
        <taxon>Fusobacterium</taxon>
    </lineage>
</organism>
<dbReference type="RefSeq" id="WP_008696099.1">
    <property type="nucleotide sequence ID" value="NZ_KE161007.1"/>
</dbReference>
<evidence type="ECO:0000313" key="1">
    <source>
        <dbReference type="EMBL" id="EHO83691.1"/>
    </source>
</evidence>
<name>H1PQL6_9FUSO</name>
<reference evidence="1 2" key="1">
    <citation type="submission" date="2012-07" db="EMBL/GenBank/DDBJ databases">
        <title>The Genome Sequence of Fusobacterium ulcerans 12_1B.</title>
        <authorList>
            <consortium name="The Broad Institute Genome Sequencing Platform"/>
            <person name="Earl A."/>
            <person name="Ward D."/>
            <person name="Feldgarden M."/>
            <person name="Gevers D."/>
            <person name="Strauss J."/>
            <person name="Ambrose C.E."/>
            <person name="Allen-Vercoe E."/>
            <person name="Walker B."/>
            <person name="Young S.K."/>
            <person name="Zeng Q."/>
            <person name="Gargeya S."/>
            <person name="Fitzgerald M."/>
            <person name="Haas B."/>
            <person name="Abouelleil A."/>
            <person name="Alvarado L."/>
            <person name="Arachchi H.M."/>
            <person name="Berlin A.M."/>
            <person name="Chapman S.B."/>
            <person name="Goldberg J."/>
            <person name="Griggs A."/>
            <person name="Gujja S."/>
            <person name="Hansen M."/>
            <person name="Howarth C."/>
            <person name="Imamovic A."/>
            <person name="Larimer J."/>
            <person name="McCowen C."/>
            <person name="Montmayeur A."/>
            <person name="Murphy C."/>
            <person name="Neiman D."/>
            <person name="Pearson M."/>
            <person name="Priest M."/>
            <person name="Roberts A."/>
            <person name="Saif S."/>
            <person name="Shea T."/>
            <person name="Sisk P."/>
            <person name="Sykes S."/>
            <person name="Wortman J."/>
            <person name="Nusbaum C."/>
            <person name="Birren B."/>
        </authorList>
    </citation>
    <scope>NUCLEOTIDE SEQUENCE [LARGE SCALE GENOMIC DNA]</scope>
    <source>
        <strain evidence="1 2">12_1B</strain>
    </source>
</reference>
<dbReference type="AlphaFoldDB" id="H1PQL6"/>